<evidence type="ECO:0000313" key="3">
    <source>
        <dbReference type="Proteomes" id="UP000462931"/>
    </source>
</evidence>
<protein>
    <recommendedName>
        <fullName evidence="4">BamA/TamA family outer membrane protein</fullName>
    </recommendedName>
</protein>
<feature type="signal peptide" evidence="1">
    <location>
        <begin position="1"/>
        <end position="18"/>
    </location>
</feature>
<evidence type="ECO:0008006" key="4">
    <source>
        <dbReference type="Google" id="ProtNLM"/>
    </source>
</evidence>
<feature type="chain" id="PRO_5029540306" description="BamA/TamA family outer membrane protein" evidence="1">
    <location>
        <begin position="19"/>
        <end position="373"/>
    </location>
</feature>
<evidence type="ECO:0000313" key="2">
    <source>
        <dbReference type="EMBL" id="MRX47158.1"/>
    </source>
</evidence>
<reference evidence="2 3" key="1">
    <citation type="submission" date="2019-11" db="EMBL/GenBank/DDBJ databases">
        <authorList>
            <person name="Cheng Q."/>
            <person name="Yang Z."/>
        </authorList>
    </citation>
    <scope>NUCLEOTIDE SEQUENCE [LARGE SCALE GENOMIC DNA]</scope>
    <source>
        <strain evidence="2 3">HX-22-1</strain>
    </source>
</reference>
<dbReference type="Gene3D" id="2.40.160.50">
    <property type="entry name" value="membrane protein fhac: a member of the omp85/tpsb transporter family"/>
    <property type="match status" value="1"/>
</dbReference>
<gene>
    <name evidence="2" type="ORF">GJJ64_08175</name>
</gene>
<comment type="caution">
    <text evidence="2">The sequence shown here is derived from an EMBL/GenBank/DDBJ whole genome shotgun (WGS) entry which is preliminary data.</text>
</comment>
<organism evidence="2 3">
    <name type="scientific">Pedobacter puniceum</name>
    <dbReference type="NCBI Taxonomy" id="2666136"/>
    <lineage>
        <taxon>Bacteria</taxon>
        <taxon>Pseudomonadati</taxon>
        <taxon>Bacteroidota</taxon>
        <taxon>Sphingobacteriia</taxon>
        <taxon>Sphingobacteriales</taxon>
        <taxon>Sphingobacteriaceae</taxon>
        <taxon>Pedobacter</taxon>
    </lineage>
</organism>
<sequence>MKKILLLFLLGLSLNSYSQKKLIDKFFSPDTNRHNSFLPVPVIAYTQEAGFEFGGAGLYSFYLDKTDSLIRPSQLYGLAYTSTKGQSQVSIRSDLWSRGNKWHHLYDARFYNLPFNFYGVGDATLRSNEDKLIQRRFRLNAEVERQLAKSYYPGLGVEFESQSFRDVELGGFYNNTPFFDKDGGNFILFKITQLIDTRNTNIYTTKGFFTRLRYGYAPDFFKQQQFEGTLFTLDSRYFYTPHKKFTIAAQGFMEAVSSKREIPFYMLRQMGNDQIMRGYYMGRYRDENYAAIQAEIRFRPVDRFGLVAFGGTGTVYAKNNFSVNRLKPNYGIGGRFFFDLDKSLALRVDYGFGEKPLGEKRNSGLYISLGESF</sequence>
<name>A0A7K0FMH2_9SPHI</name>
<keyword evidence="1" id="KW-0732">Signal</keyword>
<proteinExistence type="predicted"/>
<evidence type="ECO:0000256" key="1">
    <source>
        <dbReference type="SAM" id="SignalP"/>
    </source>
</evidence>
<keyword evidence="3" id="KW-1185">Reference proteome</keyword>
<dbReference type="EMBL" id="WKJI01000002">
    <property type="protein sequence ID" value="MRX47158.1"/>
    <property type="molecule type" value="Genomic_DNA"/>
</dbReference>
<dbReference type="Proteomes" id="UP000462931">
    <property type="component" value="Unassembled WGS sequence"/>
</dbReference>
<dbReference type="RefSeq" id="WP_154287318.1">
    <property type="nucleotide sequence ID" value="NZ_WKJI01000002.1"/>
</dbReference>
<accession>A0A7K0FMH2</accession>
<dbReference type="AlphaFoldDB" id="A0A7K0FMH2"/>